<dbReference type="FunFam" id="1.10.1410.40:FF:000001">
    <property type="entry name" value="interleukin enhancer-binding factor 3 isoform X1"/>
    <property type="match status" value="1"/>
</dbReference>
<evidence type="ECO:0000259" key="2">
    <source>
        <dbReference type="PROSITE" id="PS51703"/>
    </source>
</evidence>
<dbReference type="PROSITE" id="PS51703">
    <property type="entry name" value="DZF"/>
    <property type="match status" value="1"/>
</dbReference>
<feature type="domain" description="DZF" evidence="2">
    <location>
        <begin position="1"/>
        <end position="123"/>
    </location>
</feature>
<evidence type="ECO:0000256" key="1">
    <source>
        <dbReference type="SAM" id="MobiDB-lite"/>
    </source>
</evidence>
<dbReference type="Pfam" id="PF20965">
    <property type="entry name" value="DZF_C"/>
    <property type="match status" value="1"/>
</dbReference>
<proteinExistence type="predicted"/>
<dbReference type="InParanoid" id="A0A672RU68"/>
<evidence type="ECO:0000313" key="4">
    <source>
        <dbReference type="Proteomes" id="UP000472262"/>
    </source>
</evidence>
<dbReference type="GO" id="GO:0003725">
    <property type="term" value="F:double-stranded RNA binding"/>
    <property type="evidence" value="ECO:0007669"/>
    <property type="project" value="TreeGrafter"/>
</dbReference>
<dbReference type="InterPro" id="IPR049402">
    <property type="entry name" value="DZF_dom_C"/>
</dbReference>
<dbReference type="GO" id="GO:0071011">
    <property type="term" value="C:precatalytic spliceosome"/>
    <property type="evidence" value="ECO:0007669"/>
    <property type="project" value="TreeGrafter"/>
</dbReference>
<dbReference type="AlphaFoldDB" id="A0A672RU68"/>
<dbReference type="InterPro" id="IPR006561">
    <property type="entry name" value="DZF_dom"/>
</dbReference>
<feature type="compositionally biased region" description="Basic and acidic residues" evidence="1">
    <location>
        <begin position="113"/>
        <end position="126"/>
    </location>
</feature>
<organism evidence="3 4">
    <name type="scientific">Sinocyclocheilus grahami</name>
    <name type="common">Dianchi golden-line fish</name>
    <name type="synonym">Barbus grahami</name>
    <dbReference type="NCBI Taxonomy" id="75366"/>
    <lineage>
        <taxon>Eukaryota</taxon>
        <taxon>Metazoa</taxon>
        <taxon>Chordata</taxon>
        <taxon>Craniata</taxon>
        <taxon>Vertebrata</taxon>
        <taxon>Euteleostomi</taxon>
        <taxon>Actinopterygii</taxon>
        <taxon>Neopterygii</taxon>
        <taxon>Teleostei</taxon>
        <taxon>Ostariophysi</taxon>
        <taxon>Cypriniformes</taxon>
        <taxon>Cyprinidae</taxon>
        <taxon>Cyprininae</taxon>
        <taxon>Sinocyclocheilus</taxon>
    </lineage>
</organism>
<dbReference type="PANTHER" id="PTHR45762:SF2">
    <property type="entry name" value="ZINC FINGER RNA-BINDING PROTEIN 2"/>
    <property type="match status" value="1"/>
</dbReference>
<sequence>MELLVEKAISSASGPLSPGEALRRVLECIATGIILPDGPGLLDPCEKGQTDALGNMSKQAREDVTASAQHALRLLAFRQIHKVLGMGSLPVSKAGARNRKRRRDGSDTGEGETDGKKDKIDDSHDP</sequence>
<reference evidence="3" key="2">
    <citation type="submission" date="2025-09" db="UniProtKB">
        <authorList>
            <consortium name="Ensembl"/>
        </authorList>
    </citation>
    <scope>IDENTIFICATION</scope>
</reference>
<keyword evidence="4" id="KW-1185">Reference proteome</keyword>
<dbReference type="GO" id="GO:0003727">
    <property type="term" value="F:single-stranded RNA binding"/>
    <property type="evidence" value="ECO:0007669"/>
    <property type="project" value="TreeGrafter"/>
</dbReference>
<dbReference type="Proteomes" id="UP000472262">
    <property type="component" value="Unassembled WGS sequence"/>
</dbReference>
<dbReference type="Ensembl" id="ENSSGRT00000098236.1">
    <property type="protein sequence ID" value="ENSSGRP00000092297.1"/>
    <property type="gene ID" value="ENSSGRG00000046235.1"/>
</dbReference>
<evidence type="ECO:0000313" key="3">
    <source>
        <dbReference type="Ensembl" id="ENSSGRP00000092297.1"/>
    </source>
</evidence>
<name>A0A672RU68_SINGR</name>
<protein>
    <recommendedName>
        <fullName evidence="2">DZF domain-containing protein</fullName>
    </recommendedName>
</protein>
<dbReference type="OMA" id="KMTERRN"/>
<accession>A0A672RU68</accession>
<dbReference type="Gene3D" id="1.10.1410.40">
    <property type="match status" value="1"/>
</dbReference>
<reference evidence="3" key="1">
    <citation type="submission" date="2025-08" db="UniProtKB">
        <authorList>
            <consortium name="Ensembl"/>
        </authorList>
    </citation>
    <scope>IDENTIFICATION</scope>
</reference>
<feature type="region of interest" description="Disordered" evidence="1">
    <location>
        <begin position="88"/>
        <end position="126"/>
    </location>
</feature>
<dbReference type="PANTHER" id="PTHR45762">
    <property type="entry name" value="ZINC FINGER RNA-BINDING PROTEIN"/>
    <property type="match status" value="1"/>
</dbReference>
<dbReference type="SMART" id="SM00572">
    <property type="entry name" value="DZF"/>
    <property type="match status" value="1"/>
</dbReference>